<reference evidence="2 3" key="1">
    <citation type="submission" date="2021-11" db="EMBL/GenBank/DDBJ databases">
        <title>Draft genome sequence of Paenibacillus profundus YoMME, a new Gram-positive bacteria with exoelectrogenic properties.</title>
        <authorList>
            <person name="Hubenova Y."/>
            <person name="Hubenova E."/>
            <person name="Manasiev Y."/>
            <person name="Peykov S."/>
            <person name="Mitov M."/>
        </authorList>
    </citation>
    <scope>NUCLEOTIDE SEQUENCE [LARGE SCALE GENOMIC DNA]</scope>
    <source>
        <strain evidence="2 3">YoMME</strain>
    </source>
</reference>
<comment type="caution">
    <text evidence="2">The sequence shown here is derived from an EMBL/GenBank/DDBJ whole genome shotgun (WGS) entry which is preliminary data.</text>
</comment>
<keyword evidence="1" id="KW-0732">Signal</keyword>
<evidence type="ECO:0000313" key="2">
    <source>
        <dbReference type="EMBL" id="MCE5168373.1"/>
    </source>
</evidence>
<gene>
    <name evidence="2" type="ORF">LQV63_03470</name>
</gene>
<sequence length="97" mass="11036">MKKYKIMFAVLLTLILFALAVSQSTVLQRATARFTASIYVTFQYYDMDLEFQEVEYAYGFGGYSVRYKDKKSGEAVSLLVESASLPIVVYDSLDTRT</sequence>
<evidence type="ECO:0000256" key="1">
    <source>
        <dbReference type="SAM" id="SignalP"/>
    </source>
</evidence>
<keyword evidence="3" id="KW-1185">Reference proteome</keyword>
<proteinExistence type="predicted"/>
<organism evidence="2 3">
    <name type="scientific">Paenibacillus profundus</name>
    <dbReference type="NCBI Taxonomy" id="1173085"/>
    <lineage>
        <taxon>Bacteria</taxon>
        <taxon>Bacillati</taxon>
        <taxon>Bacillota</taxon>
        <taxon>Bacilli</taxon>
        <taxon>Bacillales</taxon>
        <taxon>Paenibacillaceae</taxon>
        <taxon>Paenibacillus</taxon>
    </lineage>
</organism>
<feature type="chain" id="PRO_5047213868" evidence="1">
    <location>
        <begin position="21"/>
        <end position="97"/>
    </location>
</feature>
<feature type="signal peptide" evidence="1">
    <location>
        <begin position="1"/>
        <end position="20"/>
    </location>
</feature>
<dbReference type="Proteomes" id="UP001199916">
    <property type="component" value="Unassembled WGS sequence"/>
</dbReference>
<dbReference type="EMBL" id="JAJNBZ010000002">
    <property type="protein sequence ID" value="MCE5168373.1"/>
    <property type="molecule type" value="Genomic_DNA"/>
</dbReference>
<dbReference type="RefSeq" id="WP_233695656.1">
    <property type="nucleotide sequence ID" value="NZ_JAJNBZ010000002.1"/>
</dbReference>
<evidence type="ECO:0000313" key="3">
    <source>
        <dbReference type="Proteomes" id="UP001199916"/>
    </source>
</evidence>
<protein>
    <submittedName>
        <fullName evidence="2">Uncharacterized protein</fullName>
    </submittedName>
</protein>
<accession>A0ABS8Y963</accession>
<name>A0ABS8Y963_9BACL</name>